<dbReference type="EMBL" id="BQNB010009236">
    <property type="protein sequence ID" value="GJS60653.1"/>
    <property type="molecule type" value="Genomic_DNA"/>
</dbReference>
<sequence>NYSPEFLHVDGRDTYSDQESWIKRSERENIQSDLKGRFLGLECYAQSVVATSNRKTWFP</sequence>
<organism evidence="1 2">
    <name type="scientific">Tanacetum coccineum</name>
    <dbReference type="NCBI Taxonomy" id="301880"/>
    <lineage>
        <taxon>Eukaryota</taxon>
        <taxon>Viridiplantae</taxon>
        <taxon>Streptophyta</taxon>
        <taxon>Embryophyta</taxon>
        <taxon>Tracheophyta</taxon>
        <taxon>Spermatophyta</taxon>
        <taxon>Magnoliopsida</taxon>
        <taxon>eudicotyledons</taxon>
        <taxon>Gunneridae</taxon>
        <taxon>Pentapetalae</taxon>
        <taxon>asterids</taxon>
        <taxon>campanulids</taxon>
        <taxon>Asterales</taxon>
        <taxon>Asteraceae</taxon>
        <taxon>Asteroideae</taxon>
        <taxon>Anthemideae</taxon>
        <taxon>Anthemidinae</taxon>
        <taxon>Tanacetum</taxon>
    </lineage>
</organism>
<evidence type="ECO:0000313" key="2">
    <source>
        <dbReference type="Proteomes" id="UP001151760"/>
    </source>
</evidence>
<reference evidence="1" key="1">
    <citation type="journal article" date="2022" name="Int. J. Mol. Sci.">
        <title>Draft Genome of Tanacetum Coccineum: Genomic Comparison of Closely Related Tanacetum-Family Plants.</title>
        <authorList>
            <person name="Yamashiro T."/>
            <person name="Shiraishi A."/>
            <person name="Nakayama K."/>
            <person name="Satake H."/>
        </authorList>
    </citation>
    <scope>NUCLEOTIDE SEQUENCE</scope>
</reference>
<reference evidence="1" key="2">
    <citation type="submission" date="2022-01" db="EMBL/GenBank/DDBJ databases">
        <authorList>
            <person name="Yamashiro T."/>
            <person name="Shiraishi A."/>
            <person name="Satake H."/>
            <person name="Nakayama K."/>
        </authorList>
    </citation>
    <scope>NUCLEOTIDE SEQUENCE</scope>
</reference>
<dbReference type="Proteomes" id="UP001151760">
    <property type="component" value="Unassembled WGS sequence"/>
</dbReference>
<feature type="non-terminal residue" evidence="1">
    <location>
        <position position="1"/>
    </location>
</feature>
<name>A0ABQ4X6H8_9ASTR</name>
<accession>A0ABQ4X6H8</accession>
<gene>
    <name evidence="1" type="ORF">Tco_0655437</name>
</gene>
<evidence type="ECO:0000313" key="1">
    <source>
        <dbReference type="EMBL" id="GJS60653.1"/>
    </source>
</evidence>
<proteinExistence type="predicted"/>
<protein>
    <submittedName>
        <fullName evidence="1">Uncharacterized protein</fullName>
    </submittedName>
</protein>
<comment type="caution">
    <text evidence="1">The sequence shown here is derived from an EMBL/GenBank/DDBJ whole genome shotgun (WGS) entry which is preliminary data.</text>
</comment>
<keyword evidence="2" id="KW-1185">Reference proteome</keyword>